<dbReference type="Pfam" id="PF13588">
    <property type="entry name" value="HSDR_N_2"/>
    <property type="match status" value="1"/>
</dbReference>
<evidence type="ECO:0000313" key="3">
    <source>
        <dbReference type="Proteomes" id="UP000191931"/>
    </source>
</evidence>
<organism evidence="2 3">
    <name type="scientific">Desulfamplus magnetovallimortis</name>
    <dbReference type="NCBI Taxonomy" id="1246637"/>
    <lineage>
        <taxon>Bacteria</taxon>
        <taxon>Pseudomonadati</taxon>
        <taxon>Thermodesulfobacteriota</taxon>
        <taxon>Desulfobacteria</taxon>
        <taxon>Desulfobacterales</taxon>
        <taxon>Desulfobacteraceae</taxon>
        <taxon>Desulfamplus</taxon>
    </lineage>
</organism>
<dbReference type="OrthoDB" id="5430956at2"/>
<reference evidence="2 3" key="1">
    <citation type="submission" date="2017-03" db="EMBL/GenBank/DDBJ databases">
        <authorList>
            <person name="Afonso C.L."/>
            <person name="Miller P.J."/>
            <person name="Scott M.A."/>
            <person name="Spackman E."/>
            <person name="Goraichik I."/>
            <person name="Dimitrov K.M."/>
            <person name="Suarez D.L."/>
            <person name="Swayne D.E."/>
        </authorList>
    </citation>
    <scope>NUCLEOTIDE SEQUENCE [LARGE SCALE GENOMIC DNA]</scope>
    <source>
        <strain evidence="2">PRJEB14757</strain>
    </source>
</reference>
<feature type="domain" description="Type I restriction enzyme R protein N-terminal" evidence="1">
    <location>
        <begin position="20"/>
        <end position="130"/>
    </location>
</feature>
<dbReference type="Proteomes" id="UP000191931">
    <property type="component" value="Unassembled WGS sequence"/>
</dbReference>
<dbReference type="InterPro" id="IPR029464">
    <property type="entry name" value="HSDR_N"/>
</dbReference>
<accession>A0A1W1H9K1</accession>
<dbReference type="AlphaFoldDB" id="A0A1W1H9K1"/>
<protein>
    <recommendedName>
        <fullName evidence="1">Type I restriction enzyme R protein N-terminal domain-containing protein</fullName>
    </recommendedName>
</protein>
<name>A0A1W1H9K1_9BACT</name>
<proteinExistence type="predicted"/>
<gene>
    <name evidence="2" type="ORF">MTBBW1_1670101</name>
</gene>
<evidence type="ECO:0000313" key="2">
    <source>
        <dbReference type="EMBL" id="SLM29085.1"/>
    </source>
</evidence>
<keyword evidence="3" id="KW-1185">Reference proteome</keyword>
<dbReference type="EMBL" id="FWEV01000076">
    <property type="protein sequence ID" value="SLM29085.1"/>
    <property type="molecule type" value="Genomic_DNA"/>
</dbReference>
<dbReference type="RefSeq" id="WP_080805749.1">
    <property type="nucleotide sequence ID" value="NZ_LT828551.1"/>
</dbReference>
<sequence length="180" mass="20152">MTLKLIDYITGKEIPDVGAEGNRQLFEKFLVEERGFSKNDIKVDFPITVTIKGEPYHSKIDIVVFCKDKPLMAVRCIAGSLGSFEREILAAARLFYHGQIPFSVSTDGKDALVRDVVSGKPVGEGLEAVPGINAGLKIVEDHSYPGFPDKKRDKEMIIFRSYDIERLHEECGNSVMQFKK</sequence>
<evidence type="ECO:0000259" key="1">
    <source>
        <dbReference type="Pfam" id="PF13588"/>
    </source>
</evidence>
<dbReference type="STRING" id="1246637.MTBBW1_1670101"/>